<accession>A0A388SFI8</accession>
<dbReference type="InterPro" id="IPR016161">
    <property type="entry name" value="Ald_DH/histidinol_DH"/>
</dbReference>
<proteinExistence type="inferred from homology"/>
<feature type="active site" evidence="5">
    <location>
        <position position="244"/>
    </location>
</feature>
<dbReference type="FunFam" id="3.40.605.10:FF:000007">
    <property type="entry name" value="NAD/NADP-dependent betaine aldehyde dehydrogenase"/>
    <property type="match status" value="1"/>
</dbReference>
<evidence type="ECO:0000256" key="6">
    <source>
        <dbReference type="RuleBase" id="RU003345"/>
    </source>
</evidence>
<dbReference type="GO" id="GO:0004029">
    <property type="term" value="F:aldehyde dehydrogenase (NAD+) activity"/>
    <property type="evidence" value="ECO:0007669"/>
    <property type="project" value="UniProtKB-EC"/>
</dbReference>
<evidence type="ECO:0000256" key="1">
    <source>
        <dbReference type="ARBA" id="ARBA00009986"/>
    </source>
</evidence>
<evidence type="ECO:0000256" key="3">
    <source>
        <dbReference type="ARBA" id="ARBA00024226"/>
    </source>
</evidence>
<sequence length="471" mass="50970">MDFEKLYIDGAWVPSASDKWIEVENPASRSVIARVPAGNAEDVDRAAKAASAAFPAWRDTPLADRIALMEKFLTEFRAREEDLVRITVEELGSPVGFTRSSQVEYQYTRTRSYIDLAPTVPLVEKMGASTTYREPVGVVGCITPWNYPLGQVIQKIVPALLMGNTVILKPSQHTPLSAYYLTEAIEAAGFPKGVFNLITGRGGEIGNSLSTHPLVNMVSFTGSTKGGVTVAQHALESVKRVSLELGGKSPYVMLPGIADYDEPIHILFNSIFLNSGQTCTAFSRLLIPEAEAPAIEAKLKEIAREYTVGNPQDKKVKLGPVASEAQFKKISGYIAKGVEEGAKLLIGEVPTEGKGLYIHPTIFTNVKNSMTIAQDEIFGPVLCVLTYRTVDEAVAIANDTRYGLNAGVFGPKDEALAVAHRIEAGNVYVNSSPRDTAAPFGGYKESGIGREGGVYGMIEFTQQKALFDTKL</sequence>
<dbReference type="PANTHER" id="PTHR42804">
    <property type="entry name" value="ALDEHYDE DEHYDROGENASE"/>
    <property type="match status" value="1"/>
</dbReference>
<dbReference type="PROSITE" id="PS00070">
    <property type="entry name" value="ALDEHYDE_DEHYDR_CYS"/>
    <property type="match status" value="1"/>
</dbReference>
<evidence type="ECO:0000256" key="4">
    <source>
        <dbReference type="ARBA" id="ARBA00049194"/>
    </source>
</evidence>
<accession>A0A401LM95</accession>
<comment type="catalytic activity">
    <reaction evidence="4">
        <text>an aldehyde + NAD(+) + H2O = a carboxylate + NADH + 2 H(+)</text>
        <dbReference type="Rhea" id="RHEA:16185"/>
        <dbReference type="ChEBI" id="CHEBI:15377"/>
        <dbReference type="ChEBI" id="CHEBI:15378"/>
        <dbReference type="ChEBI" id="CHEBI:17478"/>
        <dbReference type="ChEBI" id="CHEBI:29067"/>
        <dbReference type="ChEBI" id="CHEBI:57540"/>
        <dbReference type="ChEBI" id="CHEBI:57945"/>
        <dbReference type="EC" id="1.2.1.3"/>
    </reaction>
</comment>
<keyword evidence="9" id="KW-1185">Reference proteome</keyword>
<dbReference type="Pfam" id="PF00171">
    <property type="entry name" value="Aldedh"/>
    <property type="match status" value="1"/>
</dbReference>
<protein>
    <recommendedName>
        <fullName evidence="3">aldehyde dehydrogenase (NAD(+))</fullName>
        <ecNumber evidence="3">1.2.1.3</ecNumber>
    </recommendedName>
</protein>
<name>A0A388SFI8_9BURK</name>
<evidence type="ECO:0000256" key="5">
    <source>
        <dbReference type="PROSITE-ProRule" id="PRU10007"/>
    </source>
</evidence>
<feature type="domain" description="Aldehyde dehydrogenase" evidence="7">
    <location>
        <begin position="12"/>
        <end position="465"/>
    </location>
</feature>
<dbReference type="InterPro" id="IPR016160">
    <property type="entry name" value="Ald_DH_CS_CYS"/>
</dbReference>
<evidence type="ECO:0000259" key="7">
    <source>
        <dbReference type="Pfam" id="PF00171"/>
    </source>
</evidence>
<dbReference type="EMBL" id="BGZJ01000001">
    <property type="protein sequence ID" value="GBO94210.1"/>
    <property type="molecule type" value="Genomic_DNA"/>
</dbReference>
<dbReference type="OrthoDB" id="6187633at2"/>
<organism evidence="8 9">
    <name type="scientific">Mesosutterella multiformis</name>
    <dbReference type="NCBI Taxonomy" id="2259133"/>
    <lineage>
        <taxon>Bacteria</taxon>
        <taxon>Pseudomonadati</taxon>
        <taxon>Pseudomonadota</taxon>
        <taxon>Betaproteobacteria</taxon>
        <taxon>Burkholderiales</taxon>
        <taxon>Sutterellaceae</taxon>
        <taxon>Mesosutterella</taxon>
    </lineage>
</organism>
<gene>
    <name evidence="8" type="ORF">MESMUL_15640</name>
</gene>
<dbReference type="InterPro" id="IPR015590">
    <property type="entry name" value="Aldehyde_DH_dom"/>
</dbReference>
<comment type="caution">
    <text evidence="8">The sequence shown here is derived from an EMBL/GenBank/DDBJ whole genome shotgun (WGS) entry which is preliminary data.</text>
</comment>
<dbReference type="AlphaFoldDB" id="A0A388SFI8"/>
<dbReference type="InterPro" id="IPR016162">
    <property type="entry name" value="Ald_DH_N"/>
</dbReference>
<dbReference type="SUPFAM" id="SSF53720">
    <property type="entry name" value="ALDH-like"/>
    <property type="match status" value="1"/>
</dbReference>
<comment type="similarity">
    <text evidence="1 6">Belongs to the aldehyde dehydrogenase family.</text>
</comment>
<dbReference type="EC" id="1.2.1.3" evidence="3"/>
<keyword evidence="2 6" id="KW-0560">Oxidoreductase</keyword>
<evidence type="ECO:0000313" key="9">
    <source>
        <dbReference type="Proteomes" id="UP000266091"/>
    </source>
</evidence>
<dbReference type="Gene3D" id="3.40.309.10">
    <property type="entry name" value="Aldehyde Dehydrogenase, Chain A, domain 2"/>
    <property type="match status" value="1"/>
</dbReference>
<evidence type="ECO:0000256" key="2">
    <source>
        <dbReference type="ARBA" id="ARBA00023002"/>
    </source>
</evidence>
<dbReference type="Gene3D" id="3.40.605.10">
    <property type="entry name" value="Aldehyde Dehydrogenase, Chain A, domain 1"/>
    <property type="match status" value="1"/>
</dbReference>
<dbReference type="InterPro" id="IPR016163">
    <property type="entry name" value="Ald_DH_C"/>
</dbReference>
<dbReference type="PROSITE" id="PS00687">
    <property type="entry name" value="ALDEHYDE_DEHYDR_GLU"/>
    <property type="match status" value="1"/>
</dbReference>
<dbReference type="CDD" id="cd07138">
    <property type="entry name" value="ALDH_CddD_SSP0762"/>
    <property type="match status" value="1"/>
</dbReference>
<dbReference type="RefSeq" id="WP_116270630.1">
    <property type="nucleotide sequence ID" value="NZ_BGZJ01000001.1"/>
</dbReference>
<dbReference type="PANTHER" id="PTHR42804:SF1">
    <property type="entry name" value="ALDEHYDE DEHYDROGENASE-RELATED"/>
    <property type="match status" value="1"/>
</dbReference>
<dbReference type="Proteomes" id="UP000266091">
    <property type="component" value="Unassembled WGS sequence"/>
</dbReference>
<reference evidence="8 9" key="1">
    <citation type="journal article" date="2018" name="Int. J. Syst. Evol. Microbiol.">
        <title>Mesosutterella multiformis gen. nov., sp. nov., a member of the family Sutterellaceae and Sutterella megalosphaeroides sp. nov., isolated from human faeces.</title>
        <authorList>
            <person name="Sakamoto M."/>
            <person name="Ikeyama N."/>
            <person name="Kunihiro T."/>
            <person name="Iino T."/>
            <person name="Yuki M."/>
            <person name="Ohkuma M."/>
        </authorList>
    </citation>
    <scope>NUCLEOTIDE SEQUENCE [LARGE SCALE GENOMIC DNA]</scope>
    <source>
        <strain evidence="8 9">4NBBH2</strain>
    </source>
</reference>
<dbReference type="InterPro" id="IPR029510">
    <property type="entry name" value="Ald_DH_CS_GLU"/>
</dbReference>
<evidence type="ECO:0000313" key="8">
    <source>
        <dbReference type="EMBL" id="GBO94210.1"/>
    </source>
</evidence>